<evidence type="ECO:0000313" key="1">
    <source>
        <dbReference type="EMBL" id="RAH67666.1"/>
    </source>
</evidence>
<name>A0ACD1H1Q1_9EURO</name>
<gene>
    <name evidence="1" type="ORF">BO66DRAFT_150106</name>
</gene>
<accession>A0ACD1H1Q1</accession>
<proteinExistence type="predicted"/>
<dbReference type="Proteomes" id="UP000249661">
    <property type="component" value="Unassembled WGS sequence"/>
</dbReference>
<dbReference type="EMBL" id="KZ824972">
    <property type="protein sequence ID" value="RAH67666.1"/>
    <property type="molecule type" value="Genomic_DNA"/>
</dbReference>
<sequence length="118" mass="13656">MLNITCNVCEPCCLELFFFLTQFFPADTSATLLHGDKTSIRLFSFHRQEKLVKASAFLPFFMIVCYSFWPHYPLSWLGTRKQGSMPAVKQREVKSRVTCSHLRLLHPLACIFTIGHKK</sequence>
<keyword evidence="2" id="KW-1185">Reference proteome</keyword>
<organism evidence="1 2">
    <name type="scientific">Aspergillus aculeatinus CBS 121060</name>
    <dbReference type="NCBI Taxonomy" id="1448322"/>
    <lineage>
        <taxon>Eukaryota</taxon>
        <taxon>Fungi</taxon>
        <taxon>Dikarya</taxon>
        <taxon>Ascomycota</taxon>
        <taxon>Pezizomycotina</taxon>
        <taxon>Eurotiomycetes</taxon>
        <taxon>Eurotiomycetidae</taxon>
        <taxon>Eurotiales</taxon>
        <taxon>Aspergillaceae</taxon>
        <taxon>Aspergillus</taxon>
        <taxon>Aspergillus subgen. Circumdati</taxon>
    </lineage>
</organism>
<evidence type="ECO:0000313" key="2">
    <source>
        <dbReference type="Proteomes" id="UP000249661"/>
    </source>
</evidence>
<protein>
    <submittedName>
        <fullName evidence="1">Uncharacterized protein</fullName>
    </submittedName>
</protein>
<reference evidence="1" key="1">
    <citation type="submission" date="2018-02" db="EMBL/GenBank/DDBJ databases">
        <title>The genomes of Aspergillus section Nigri reveals drivers in fungal speciation.</title>
        <authorList>
            <consortium name="DOE Joint Genome Institute"/>
            <person name="Vesth T.C."/>
            <person name="Nybo J."/>
            <person name="Theobald S."/>
            <person name="Brandl J."/>
            <person name="Frisvad J.C."/>
            <person name="Nielsen K.F."/>
            <person name="Lyhne E.K."/>
            <person name="Kogle M.E."/>
            <person name="Kuo A."/>
            <person name="Riley R."/>
            <person name="Clum A."/>
            <person name="Nolan M."/>
            <person name="Lipzen A."/>
            <person name="Salamov A."/>
            <person name="Henrissat B."/>
            <person name="Wiebenga A."/>
            <person name="De vries R.P."/>
            <person name="Grigoriev I.V."/>
            <person name="Mortensen U.H."/>
            <person name="Andersen M.R."/>
            <person name="Baker S.E."/>
        </authorList>
    </citation>
    <scope>NUCLEOTIDE SEQUENCE</scope>
    <source>
        <strain evidence="1">CBS 121060</strain>
    </source>
</reference>